<dbReference type="EMBL" id="LLXL01006220">
    <property type="protein sequence ID" value="PKK56094.1"/>
    <property type="molecule type" value="Genomic_DNA"/>
</dbReference>
<dbReference type="VEuPathDB" id="FungiDB:RhiirA1_463710"/>
<dbReference type="Proteomes" id="UP000233469">
    <property type="component" value="Unassembled WGS sequence"/>
</dbReference>
<comment type="caution">
    <text evidence="1">The sequence shown here is derived from an EMBL/GenBank/DDBJ whole genome shotgun (WGS) entry which is preliminary data.</text>
</comment>
<dbReference type="VEuPathDB" id="FungiDB:FUN_011134"/>
<organism evidence="1 2">
    <name type="scientific">Rhizophagus irregularis</name>
    <dbReference type="NCBI Taxonomy" id="588596"/>
    <lineage>
        <taxon>Eukaryota</taxon>
        <taxon>Fungi</taxon>
        <taxon>Fungi incertae sedis</taxon>
        <taxon>Mucoromycota</taxon>
        <taxon>Glomeromycotina</taxon>
        <taxon>Glomeromycetes</taxon>
        <taxon>Glomerales</taxon>
        <taxon>Glomeraceae</taxon>
        <taxon>Rhizophagus</taxon>
    </lineage>
</organism>
<sequence length="341" mass="38682">MQKKEETLRRNLKRGREEIDTFLCENDNNDSQNIRFGIHVEPNGKMLSPKRTQILILKSLEYKQTIYSQNKKIKKLKEKIITINNKAENIIETDNIVALNNAEIQKSVEKEIEEKKLRSVIFIDTSQYLSMLLSLPCQNCLDIIASNRTFYTKVSGFNVSCIITCHLCNTSTQYSNEDSGVKYSNLVAGAALAGGINRNSLQTALATIGVTNQCCKKTYYDSQARIHEPIIDSAKSSCKTLLYEILDHLELTHLPGQEKVLPVGFDCSWSHSHNAHQASGEFLYLGDLPGYNYQPVIGFYTVENSRIIQRSENESSKIVYKGNFDGTSRKMEHAILHYLII</sequence>
<reference evidence="1 2" key="2">
    <citation type="submission" date="2017-10" db="EMBL/GenBank/DDBJ databases">
        <title>Extensive intraspecific genome diversity in a model arbuscular mycorrhizal fungus.</title>
        <authorList>
            <person name="Chen E.C.H."/>
            <person name="Morin E."/>
            <person name="Baudet D."/>
            <person name="Noel J."/>
            <person name="Ndikumana S."/>
            <person name="Charron P."/>
            <person name="St-Onge C."/>
            <person name="Giorgi J."/>
            <person name="Grigoriev I.V."/>
            <person name="Roux C."/>
            <person name="Martin F.M."/>
            <person name="Corradi N."/>
        </authorList>
    </citation>
    <scope>NUCLEOTIDE SEQUENCE [LARGE SCALE GENOMIC DNA]</scope>
    <source>
        <strain evidence="1 2">C2</strain>
    </source>
</reference>
<proteinExistence type="predicted"/>
<evidence type="ECO:0000313" key="1">
    <source>
        <dbReference type="EMBL" id="PKK56094.1"/>
    </source>
</evidence>
<evidence type="ECO:0000313" key="2">
    <source>
        <dbReference type="Proteomes" id="UP000233469"/>
    </source>
</evidence>
<accession>A0A2N1M381</accession>
<protein>
    <submittedName>
        <fullName evidence="1">Uncharacterized protein</fullName>
    </submittedName>
</protein>
<name>A0A2N1M381_9GLOM</name>
<reference evidence="1 2" key="1">
    <citation type="submission" date="2016-04" db="EMBL/GenBank/DDBJ databases">
        <title>Genome analyses suggest a sexual origin of heterokaryosis in a supposedly ancient asexual fungus.</title>
        <authorList>
            <person name="Ropars J."/>
            <person name="Sedzielewska K."/>
            <person name="Noel J."/>
            <person name="Charron P."/>
            <person name="Farinelli L."/>
            <person name="Marton T."/>
            <person name="Kruger M."/>
            <person name="Pelin A."/>
            <person name="Brachmann A."/>
            <person name="Corradi N."/>
        </authorList>
    </citation>
    <scope>NUCLEOTIDE SEQUENCE [LARGE SCALE GENOMIC DNA]</scope>
    <source>
        <strain evidence="1 2">C2</strain>
    </source>
</reference>
<dbReference type="AlphaFoldDB" id="A0A2N1M381"/>
<gene>
    <name evidence="1" type="ORF">RhiirC2_800767</name>
</gene>